<dbReference type="GO" id="GO:0009228">
    <property type="term" value="P:thiamine biosynthetic process"/>
    <property type="evidence" value="ECO:0007669"/>
    <property type="project" value="InterPro"/>
</dbReference>
<dbReference type="PROSITE" id="PS51257">
    <property type="entry name" value="PROKAR_LIPOPROTEIN"/>
    <property type="match status" value="1"/>
</dbReference>
<evidence type="ECO:0000313" key="3">
    <source>
        <dbReference type="Proteomes" id="UP000305778"/>
    </source>
</evidence>
<dbReference type="EMBL" id="SUMC01000010">
    <property type="protein sequence ID" value="TKA11044.1"/>
    <property type="molecule type" value="Genomic_DNA"/>
</dbReference>
<feature type="chain" id="PRO_5020295838" description="Nitrate ABC transporter substrate-binding protein" evidence="1">
    <location>
        <begin position="26"/>
        <end position="377"/>
    </location>
</feature>
<gene>
    <name evidence="2" type="ORF">FCI23_13900</name>
</gene>
<dbReference type="Proteomes" id="UP000305778">
    <property type="component" value="Unassembled WGS sequence"/>
</dbReference>
<dbReference type="PANTHER" id="PTHR31528:SF1">
    <property type="entry name" value="4-AMINO-5-HYDROXYMETHYL-2-METHYLPYRIMIDINE PHOSPHATE SYNTHASE THI11-RELATED"/>
    <property type="match status" value="1"/>
</dbReference>
<proteinExistence type="predicted"/>
<keyword evidence="3" id="KW-1185">Reference proteome</keyword>
<sequence length="377" mass="39931">MPMPLRRLALPLALIGALSTACSSAASPSTTASTAKGPLSGICPSTVVIQTDWQATAERAAAYQLVGPNGTINASKNSYSGPLGSTGINVEVRLGGSAIGFQSPASQMYQDKSIYLSYVSTDTAIQSQAKFPTTAVVAPLNIDPQIIMWDPATYTINSWKDIKGTKAKILYTEGLSYMDALLAKGLITKDQEDSSFDGTPSRFVAEKGKVLQQGYASNEPYRWEHDVTAWKKPVKYLLVHDAGWPVYPQGLAVRSGELSKDSACLKKLVPMIQKAQADYMKNPTATNTTLEKIATAIPGGPALTPAGDADAVTVMKKLKIVANGPGGTLGNFDPARVDQSIKLLEPIFKAKGVPVPAGLKASDLVTNKFIDPSIKLG</sequence>
<evidence type="ECO:0000256" key="1">
    <source>
        <dbReference type="SAM" id="SignalP"/>
    </source>
</evidence>
<accession>A0A4U0SMA6</accession>
<reference evidence="2 3" key="1">
    <citation type="submission" date="2019-04" db="EMBL/GenBank/DDBJ databases">
        <title>Streptomyces oryziradicis sp. nov., a novel actinomycete isolated from rhizosphere soil of rice (Oryza sativa L.).</title>
        <authorList>
            <person name="Li C."/>
        </authorList>
    </citation>
    <scope>NUCLEOTIDE SEQUENCE [LARGE SCALE GENOMIC DNA]</scope>
    <source>
        <strain evidence="2 3">NEAU-C40</strain>
    </source>
</reference>
<dbReference type="RefSeq" id="WP_136723884.1">
    <property type="nucleotide sequence ID" value="NZ_JAOPYF010000500.1"/>
</dbReference>
<dbReference type="AlphaFoldDB" id="A0A4U0SMA6"/>
<evidence type="ECO:0008006" key="4">
    <source>
        <dbReference type="Google" id="ProtNLM"/>
    </source>
</evidence>
<protein>
    <recommendedName>
        <fullName evidence="4">Nitrate ABC transporter substrate-binding protein</fullName>
    </recommendedName>
</protein>
<organism evidence="2 3">
    <name type="scientific">Actinacidiphila oryziradicis</name>
    <dbReference type="NCBI Taxonomy" id="2571141"/>
    <lineage>
        <taxon>Bacteria</taxon>
        <taxon>Bacillati</taxon>
        <taxon>Actinomycetota</taxon>
        <taxon>Actinomycetes</taxon>
        <taxon>Kitasatosporales</taxon>
        <taxon>Streptomycetaceae</taxon>
        <taxon>Actinacidiphila</taxon>
    </lineage>
</organism>
<dbReference type="PANTHER" id="PTHR31528">
    <property type="entry name" value="4-AMINO-5-HYDROXYMETHYL-2-METHYLPYRIMIDINE PHOSPHATE SYNTHASE THI11-RELATED"/>
    <property type="match status" value="1"/>
</dbReference>
<name>A0A4U0SMA6_9ACTN</name>
<comment type="caution">
    <text evidence="2">The sequence shown here is derived from an EMBL/GenBank/DDBJ whole genome shotgun (WGS) entry which is preliminary data.</text>
</comment>
<dbReference type="InterPro" id="IPR027939">
    <property type="entry name" value="NMT1/THI5"/>
</dbReference>
<evidence type="ECO:0000313" key="2">
    <source>
        <dbReference type="EMBL" id="TKA11044.1"/>
    </source>
</evidence>
<dbReference type="OrthoDB" id="3595952at2"/>
<dbReference type="Gene3D" id="3.40.190.10">
    <property type="entry name" value="Periplasmic binding protein-like II"/>
    <property type="match status" value="1"/>
</dbReference>
<keyword evidence="1" id="KW-0732">Signal</keyword>
<feature type="signal peptide" evidence="1">
    <location>
        <begin position="1"/>
        <end position="25"/>
    </location>
</feature>